<reference evidence="3 4" key="1">
    <citation type="submission" date="2023-01" db="EMBL/GenBank/DDBJ databases">
        <title>Psychroserpens ponticola sp. nov., isolated from seawater.</title>
        <authorList>
            <person name="Kristyanto S."/>
            <person name="Jung J."/>
            <person name="Kim J.M."/>
            <person name="Jeon C.O."/>
        </authorList>
    </citation>
    <scope>NUCLEOTIDE SEQUENCE [LARGE SCALE GENOMIC DNA]</scope>
    <source>
        <strain evidence="3 4">MSW6</strain>
    </source>
</reference>
<dbReference type="SUPFAM" id="SSF52096">
    <property type="entry name" value="ClpP/crotonase"/>
    <property type="match status" value="1"/>
</dbReference>
<keyword evidence="4" id="KW-1185">Reference proteome</keyword>
<evidence type="ECO:0000313" key="4">
    <source>
        <dbReference type="Proteomes" id="UP001202717"/>
    </source>
</evidence>
<dbReference type="Proteomes" id="UP001202717">
    <property type="component" value="Chromosome"/>
</dbReference>
<name>A0ABY7S266_9FLAO</name>
<dbReference type="InterPro" id="IPR029045">
    <property type="entry name" value="ClpP/crotonase-like_dom_sf"/>
</dbReference>
<keyword evidence="1" id="KW-0732">Signal</keyword>
<dbReference type="Gene3D" id="3.90.226.10">
    <property type="entry name" value="2-enoyl-CoA Hydratase, Chain A, domain 1"/>
    <property type="match status" value="2"/>
</dbReference>
<evidence type="ECO:0000256" key="1">
    <source>
        <dbReference type="SAM" id="SignalP"/>
    </source>
</evidence>
<feature type="chain" id="PRO_5045387023" evidence="1">
    <location>
        <begin position="20"/>
        <end position="421"/>
    </location>
</feature>
<dbReference type="RefSeq" id="WP_249997381.1">
    <property type="nucleotide sequence ID" value="NZ_CP116221.1"/>
</dbReference>
<sequence>MKKILTLFIIILLSTLSFCQEIKTEDWTTDLNFLKSELQKKHINLFFKLTKNEFEEGIEEIISKLDSDSDFETTMKLSQLLAKIGDSHTTINISKFLNIQKNIPINCTWFGEDIHVVSTSKDNYEILDKKMVSINEYHIKTIIDSIKTIFSNDNNATIKKGTIRLINNKKLLDYFGFSKSSDSIYRIGFENSKNQLSFENVATERYDKKTRISTKIDGLRPYYIEGKGNIFKEKYYEKDKIYYIQYNKCISKESVLATGNKLEATKYPSYKKFEQKILNTIETKKVKKLIFDMRFNTGGNSSIIKNLIRQIRVNKSLNQKDKLFVVVGQRTYSSAILNTLAFKHFTNATVIGEETSGMPNHYGNIKSFYLPYSNIKLNYSTKYHNLYKGIDNTIKPDIEIIRTFDDYKKGIDPIYEFVKNY</sequence>
<evidence type="ECO:0000313" key="3">
    <source>
        <dbReference type="EMBL" id="WCO03491.1"/>
    </source>
</evidence>
<organism evidence="3 4">
    <name type="scientific">Psychroserpens ponticola</name>
    <dbReference type="NCBI Taxonomy" id="2932268"/>
    <lineage>
        <taxon>Bacteria</taxon>
        <taxon>Pseudomonadati</taxon>
        <taxon>Bacteroidota</taxon>
        <taxon>Flavobacteriia</taxon>
        <taxon>Flavobacteriales</taxon>
        <taxon>Flavobacteriaceae</taxon>
        <taxon>Psychroserpens</taxon>
    </lineage>
</organism>
<dbReference type="EMBL" id="CP116221">
    <property type="protein sequence ID" value="WCO03491.1"/>
    <property type="molecule type" value="Genomic_DNA"/>
</dbReference>
<gene>
    <name evidence="3" type="ORF">MUN68_008275</name>
</gene>
<feature type="signal peptide" evidence="1">
    <location>
        <begin position="1"/>
        <end position="19"/>
    </location>
</feature>
<feature type="domain" description="Tail specific protease" evidence="2">
    <location>
        <begin position="275"/>
        <end position="400"/>
    </location>
</feature>
<dbReference type="Pfam" id="PF03572">
    <property type="entry name" value="Peptidase_S41"/>
    <property type="match status" value="1"/>
</dbReference>
<accession>A0ABY7S266</accession>
<evidence type="ECO:0000259" key="2">
    <source>
        <dbReference type="Pfam" id="PF03572"/>
    </source>
</evidence>
<protein>
    <submittedName>
        <fullName evidence="3">S41 family peptidase</fullName>
    </submittedName>
</protein>
<dbReference type="InterPro" id="IPR005151">
    <property type="entry name" value="Tail-specific_protease"/>
</dbReference>
<proteinExistence type="predicted"/>